<keyword evidence="4" id="KW-1185">Reference proteome</keyword>
<dbReference type="Gene3D" id="1.10.287.110">
    <property type="entry name" value="DnaJ domain"/>
    <property type="match status" value="1"/>
</dbReference>
<name>A0ABP0IAX6_9DINO</name>
<organism evidence="3 4">
    <name type="scientific">Durusdinium trenchii</name>
    <dbReference type="NCBI Taxonomy" id="1381693"/>
    <lineage>
        <taxon>Eukaryota</taxon>
        <taxon>Sar</taxon>
        <taxon>Alveolata</taxon>
        <taxon>Dinophyceae</taxon>
        <taxon>Suessiales</taxon>
        <taxon>Symbiodiniaceae</taxon>
        <taxon>Durusdinium</taxon>
    </lineage>
</organism>
<dbReference type="SUPFAM" id="SSF46565">
    <property type="entry name" value="Chaperone J-domain"/>
    <property type="match status" value="1"/>
</dbReference>
<feature type="region of interest" description="Disordered" evidence="1">
    <location>
        <begin position="136"/>
        <end position="195"/>
    </location>
</feature>
<dbReference type="Proteomes" id="UP001642484">
    <property type="component" value="Unassembled WGS sequence"/>
</dbReference>
<dbReference type="PANTHER" id="PTHR24074">
    <property type="entry name" value="CO-CHAPERONE PROTEIN DJLA"/>
    <property type="match status" value="1"/>
</dbReference>
<feature type="compositionally biased region" description="Low complexity" evidence="1">
    <location>
        <begin position="151"/>
        <end position="168"/>
    </location>
</feature>
<reference evidence="3 4" key="1">
    <citation type="submission" date="2024-02" db="EMBL/GenBank/DDBJ databases">
        <authorList>
            <person name="Chen Y."/>
            <person name="Shah S."/>
            <person name="Dougan E. K."/>
            <person name="Thang M."/>
            <person name="Chan C."/>
        </authorList>
    </citation>
    <scope>NUCLEOTIDE SEQUENCE [LARGE SCALE GENOMIC DNA]</scope>
</reference>
<proteinExistence type="predicted"/>
<dbReference type="InterPro" id="IPR001623">
    <property type="entry name" value="DnaJ_domain"/>
</dbReference>
<dbReference type="InterPro" id="IPR050817">
    <property type="entry name" value="DjlA_DnaK_co-chaperone"/>
</dbReference>
<dbReference type="CDD" id="cd06257">
    <property type="entry name" value="DnaJ"/>
    <property type="match status" value="1"/>
</dbReference>
<evidence type="ECO:0000259" key="2">
    <source>
        <dbReference type="PROSITE" id="PS50076"/>
    </source>
</evidence>
<evidence type="ECO:0000256" key="1">
    <source>
        <dbReference type="SAM" id="MobiDB-lite"/>
    </source>
</evidence>
<evidence type="ECO:0000313" key="4">
    <source>
        <dbReference type="Proteomes" id="UP001642484"/>
    </source>
</evidence>
<dbReference type="EMBL" id="CAXAMN010002224">
    <property type="protein sequence ID" value="CAK8998539.1"/>
    <property type="molecule type" value="Genomic_DNA"/>
</dbReference>
<evidence type="ECO:0000313" key="3">
    <source>
        <dbReference type="EMBL" id="CAK8998539.1"/>
    </source>
</evidence>
<gene>
    <name evidence="3" type="ORF">CCMP2556_LOCUS5291</name>
</gene>
<dbReference type="SMART" id="SM00271">
    <property type="entry name" value="DnaJ"/>
    <property type="match status" value="1"/>
</dbReference>
<dbReference type="InterPro" id="IPR036869">
    <property type="entry name" value="J_dom_sf"/>
</dbReference>
<comment type="caution">
    <text evidence="3">The sequence shown here is derived from an EMBL/GenBank/DDBJ whole genome shotgun (WGS) entry which is preliminary data.</text>
</comment>
<feature type="compositionally biased region" description="Low complexity" evidence="1">
    <location>
        <begin position="273"/>
        <end position="282"/>
    </location>
</feature>
<feature type="region of interest" description="Disordered" evidence="1">
    <location>
        <begin position="246"/>
        <end position="287"/>
    </location>
</feature>
<feature type="compositionally biased region" description="Basic residues" evidence="1">
    <location>
        <begin position="169"/>
        <end position="179"/>
    </location>
</feature>
<dbReference type="Pfam" id="PF00226">
    <property type="entry name" value="DnaJ"/>
    <property type="match status" value="1"/>
</dbReference>
<protein>
    <recommendedName>
        <fullName evidence="2">J domain-containing protein</fullName>
    </recommendedName>
</protein>
<feature type="domain" description="J" evidence="2">
    <location>
        <begin position="64"/>
        <end position="141"/>
    </location>
</feature>
<dbReference type="InterPro" id="IPR018253">
    <property type="entry name" value="DnaJ_domain_CS"/>
</dbReference>
<feature type="region of interest" description="Disordered" evidence="1">
    <location>
        <begin position="608"/>
        <end position="652"/>
    </location>
</feature>
<feature type="compositionally biased region" description="Basic and acidic residues" evidence="1">
    <location>
        <begin position="617"/>
        <end position="637"/>
    </location>
</feature>
<sequence>MALNGANGCEVALTTNSRRTVGYSLARTTPEKSQEEWRSESFRWIKTLPQQQRCDVTRCSSPRAAWRVLTETHSAAAPVAVLEDGCCRGPRTLEEIKLAFKRRALQVHPDKGGSKDAFHLVYQAFETLADSEARRRYDQRLDHEKRRRTSRPGAGARGCGPASASRPGRAAKKAAKRHAAERAAPGTKSKGAKKEVEISNKLLSKLYELLKLIPRGVRNDVLAKDFSQKQRVLLEKWIVLQREGTEGGSVPAAEGGKEASMVKAPPPPKHAEPTAAARAAARSRLEPPSRRRWGKLVKLPLVDKGYKVRRKEEKVNLRGLVRQGSGYRARLFLFGIRAETQVVDLSTAVEFLVILTSIKQRVQASGAEVQDSSMALQHRLQEAVEVCAMEHGRRYEELRLRWHLVQHAGIFFVGRACGRRCVFSPVASSVEEVMKYHRCMAPFRAYMKQNLETRKSLIWHYGPLDLTGLWELFLNSVAAMWEDRLDRKNDQLRKMQALYDANVDVRAQLLQQWELKQMSMHDKNRHRPRRFRTSSLRWERKQMKMHDKDEHPHGCKRLRQRCHWEREQMSLHDKEEHQRGWLQRIRKLLHRWRHLLRIQERLAEKKRQSYLRQRKKERLERRRQDEVKRKHARDQQKAEQQAQRLRRDTLRKRRMSDLTMDEILGKKRGDAVQTACRLRSNACA</sequence>
<dbReference type="PROSITE" id="PS50076">
    <property type="entry name" value="DNAJ_2"/>
    <property type="match status" value="1"/>
</dbReference>
<dbReference type="PROSITE" id="PS00636">
    <property type="entry name" value="DNAJ_1"/>
    <property type="match status" value="1"/>
</dbReference>
<accession>A0ABP0IAX6</accession>